<proteinExistence type="predicted"/>
<dbReference type="InterPro" id="IPR009392">
    <property type="entry name" value="ACP53EA"/>
</dbReference>
<protein>
    <submittedName>
        <fullName evidence="2">Uncharacterized protein</fullName>
    </submittedName>
</protein>
<name>A0A0Q9WZ65_DROWI</name>
<dbReference type="Proteomes" id="UP000007798">
    <property type="component" value="Unassembled WGS sequence"/>
</dbReference>
<sequence length="120" mass="12780">MQSSKTTIALLLGCIVLLGPMMDVAHSLDLARAAKCAEVVAAGTAAYLSTAPPIIKKLVTCSGFKAAKPKVADQKELFLLIGDFLKAAIAKPNCVMSSLLETRNVLNKHVENFFNAKCFV</sequence>
<dbReference type="FunCoup" id="A0A0Q9WZ65">
    <property type="interactions" value="73"/>
</dbReference>
<feature type="signal peptide" evidence="1">
    <location>
        <begin position="1"/>
        <end position="27"/>
    </location>
</feature>
<dbReference type="KEGG" id="dwi:26529490"/>
<dbReference type="Pfam" id="PF06313">
    <property type="entry name" value="ACP53EA"/>
    <property type="match status" value="1"/>
</dbReference>
<evidence type="ECO:0000313" key="2">
    <source>
        <dbReference type="EMBL" id="KRF97464.1"/>
    </source>
</evidence>
<gene>
    <name evidence="2" type="primary">Dwil\GK27488</name>
    <name evidence="2" type="ORF">Dwil_GK27488</name>
</gene>
<feature type="chain" id="PRO_5006387262" evidence="1">
    <location>
        <begin position="28"/>
        <end position="120"/>
    </location>
</feature>
<organism evidence="2 3">
    <name type="scientific">Drosophila willistoni</name>
    <name type="common">Fruit fly</name>
    <dbReference type="NCBI Taxonomy" id="7260"/>
    <lineage>
        <taxon>Eukaryota</taxon>
        <taxon>Metazoa</taxon>
        <taxon>Ecdysozoa</taxon>
        <taxon>Arthropoda</taxon>
        <taxon>Hexapoda</taxon>
        <taxon>Insecta</taxon>
        <taxon>Pterygota</taxon>
        <taxon>Neoptera</taxon>
        <taxon>Endopterygota</taxon>
        <taxon>Diptera</taxon>
        <taxon>Brachycera</taxon>
        <taxon>Muscomorpha</taxon>
        <taxon>Ephydroidea</taxon>
        <taxon>Drosophilidae</taxon>
        <taxon>Drosophila</taxon>
        <taxon>Sophophora</taxon>
    </lineage>
</organism>
<evidence type="ECO:0000313" key="3">
    <source>
        <dbReference type="Proteomes" id="UP000007798"/>
    </source>
</evidence>
<dbReference type="EMBL" id="CH963719">
    <property type="protein sequence ID" value="KRF97464.1"/>
    <property type="molecule type" value="Genomic_DNA"/>
</dbReference>
<dbReference type="AlphaFoldDB" id="A0A0Q9WZ65"/>
<dbReference type="InParanoid" id="A0A0Q9WZ65"/>
<keyword evidence="3" id="KW-1185">Reference proteome</keyword>
<keyword evidence="1" id="KW-0732">Signal</keyword>
<reference evidence="2 3" key="1">
    <citation type="journal article" date="2007" name="Nature">
        <title>Evolution of genes and genomes on the Drosophila phylogeny.</title>
        <authorList>
            <consortium name="Drosophila 12 Genomes Consortium"/>
            <person name="Clark A.G."/>
            <person name="Eisen M.B."/>
            <person name="Smith D.R."/>
            <person name="Bergman C.M."/>
            <person name="Oliver B."/>
            <person name="Markow T.A."/>
            <person name="Kaufman T.C."/>
            <person name="Kellis M."/>
            <person name="Gelbart W."/>
            <person name="Iyer V.N."/>
            <person name="Pollard D.A."/>
            <person name="Sackton T.B."/>
            <person name="Larracuente A.M."/>
            <person name="Singh N.D."/>
            <person name="Abad J.P."/>
            <person name="Abt D.N."/>
            <person name="Adryan B."/>
            <person name="Aguade M."/>
            <person name="Akashi H."/>
            <person name="Anderson W.W."/>
            <person name="Aquadro C.F."/>
            <person name="Ardell D.H."/>
            <person name="Arguello R."/>
            <person name="Artieri C.G."/>
            <person name="Barbash D.A."/>
            <person name="Barker D."/>
            <person name="Barsanti P."/>
            <person name="Batterham P."/>
            <person name="Batzoglou S."/>
            <person name="Begun D."/>
            <person name="Bhutkar A."/>
            <person name="Blanco E."/>
            <person name="Bosak S.A."/>
            <person name="Bradley R.K."/>
            <person name="Brand A.D."/>
            <person name="Brent M.R."/>
            <person name="Brooks A.N."/>
            <person name="Brown R.H."/>
            <person name="Butlin R.K."/>
            <person name="Caggese C."/>
            <person name="Calvi B.R."/>
            <person name="Bernardo de Carvalho A."/>
            <person name="Caspi A."/>
            <person name="Castrezana S."/>
            <person name="Celniker S.E."/>
            <person name="Chang J.L."/>
            <person name="Chapple C."/>
            <person name="Chatterji S."/>
            <person name="Chinwalla A."/>
            <person name="Civetta A."/>
            <person name="Clifton S.W."/>
            <person name="Comeron J.M."/>
            <person name="Costello J.C."/>
            <person name="Coyne J.A."/>
            <person name="Daub J."/>
            <person name="David R.G."/>
            <person name="Delcher A.L."/>
            <person name="Delehaunty K."/>
            <person name="Do C.B."/>
            <person name="Ebling H."/>
            <person name="Edwards K."/>
            <person name="Eickbush T."/>
            <person name="Evans J.D."/>
            <person name="Filipski A."/>
            <person name="Findeiss S."/>
            <person name="Freyhult E."/>
            <person name="Fulton L."/>
            <person name="Fulton R."/>
            <person name="Garcia A.C."/>
            <person name="Gardiner A."/>
            <person name="Garfield D.A."/>
            <person name="Garvin B.E."/>
            <person name="Gibson G."/>
            <person name="Gilbert D."/>
            <person name="Gnerre S."/>
            <person name="Godfrey J."/>
            <person name="Good R."/>
            <person name="Gotea V."/>
            <person name="Gravely B."/>
            <person name="Greenberg A.J."/>
            <person name="Griffiths-Jones S."/>
            <person name="Gross S."/>
            <person name="Guigo R."/>
            <person name="Gustafson E.A."/>
            <person name="Haerty W."/>
            <person name="Hahn M.W."/>
            <person name="Halligan D.L."/>
            <person name="Halpern A.L."/>
            <person name="Halter G.M."/>
            <person name="Han M.V."/>
            <person name="Heger A."/>
            <person name="Hillier L."/>
            <person name="Hinrichs A.S."/>
            <person name="Holmes I."/>
            <person name="Hoskins R.A."/>
            <person name="Hubisz M.J."/>
            <person name="Hultmark D."/>
            <person name="Huntley M.A."/>
            <person name="Jaffe D.B."/>
            <person name="Jagadeeshan S."/>
            <person name="Jeck W.R."/>
            <person name="Johnson J."/>
            <person name="Jones C.D."/>
            <person name="Jordan W.C."/>
            <person name="Karpen G.H."/>
            <person name="Kataoka E."/>
            <person name="Keightley P.D."/>
            <person name="Kheradpour P."/>
            <person name="Kirkness E.F."/>
            <person name="Koerich L.B."/>
            <person name="Kristiansen K."/>
            <person name="Kudrna D."/>
            <person name="Kulathinal R.J."/>
            <person name="Kumar S."/>
            <person name="Kwok R."/>
            <person name="Lander E."/>
            <person name="Langley C.H."/>
            <person name="Lapoint R."/>
            <person name="Lazzaro B.P."/>
            <person name="Lee S.J."/>
            <person name="Levesque L."/>
            <person name="Li R."/>
            <person name="Lin C.F."/>
            <person name="Lin M.F."/>
            <person name="Lindblad-Toh K."/>
            <person name="Llopart A."/>
            <person name="Long M."/>
            <person name="Low L."/>
            <person name="Lozovsky E."/>
            <person name="Lu J."/>
            <person name="Luo M."/>
            <person name="Machado C.A."/>
            <person name="Makalowski W."/>
            <person name="Marzo M."/>
            <person name="Matsuda M."/>
            <person name="Matzkin L."/>
            <person name="McAllister B."/>
            <person name="McBride C.S."/>
            <person name="McKernan B."/>
            <person name="McKernan K."/>
            <person name="Mendez-Lago M."/>
            <person name="Minx P."/>
            <person name="Mollenhauer M.U."/>
            <person name="Montooth K."/>
            <person name="Mount S.M."/>
            <person name="Mu X."/>
            <person name="Myers E."/>
            <person name="Negre B."/>
            <person name="Newfeld S."/>
            <person name="Nielsen R."/>
            <person name="Noor M.A."/>
            <person name="O'Grady P."/>
            <person name="Pachter L."/>
            <person name="Papaceit M."/>
            <person name="Parisi M.J."/>
            <person name="Parisi M."/>
            <person name="Parts L."/>
            <person name="Pedersen J.S."/>
            <person name="Pesole G."/>
            <person name="Phillippy A.M."/>
            <person name="Ponting C.P."/>
            <person name="Pop M."/>
            <person name="Porcelli D."/>
            <person name="Powell J.R."/>
            <person name="Prohaska S."/>
            <person name="Pruitt K."/>
            <person name="Puig M."/>
            <person name="Quesneville H."/>
            <person name="Ram K.R."/>
            <person name="Rand D."/>
            <person name="Rasmussen M.D."/>
            <person name="Reed L.K."/>
            <person name="Reenan R."/>
            <person name="Reily A."/>
            <person name="Remington K.A."/>
            <person name="Rieger T.T."/>
            <person name="Ritchie M.G."/>
            <person name="Robin C."/>
            <person name="Rogers Y.H."/>
            <person name="Rohde C."/>
            <person name="Rozas J."/>
            <person name="Rubenfield M.J."/>
            <person name="Ruiz A."/>
            <person name="Russo S."/>
            <person name="Salzberg S.L."/>
            <person name="Sanchez-Gracia A."/>
            <person name="Saranga D.J."/>
            <person name="Sato H."/>
            <person name="Schaeffer S.W."/>
            <person name="Schatz M.C."/>
            <person name="Schlenke T."/>
            <person name="Schwartz R."/>
            <person name="Segarra C."/>
            <person name="Singh R.S."/>
            <person name="Sirot L."/>
            <person name="Sirota M."/>
            <person name="Sisneros N.B."/>
            <person name="Smith C.D."/>
            <person name="Smith T.F."/>
            <person name="Spieth J."/>
            <person name="Stage D.E."/>
            <person name="Stark A."/>
            <person name="Stephan W."/>
            <person name="Strausberg R.L."/>
            <person name="Strempel S."/>
            <person name="Sturgill D."/>
            <person name="Sutton G."/>
            <person name="Sutton G.G."/>
            <person name="Tao W."/>
            <person name="Teichmann S."/>
            <person name="Tobari Y.N."/>
            <person name="Tomimura Y."/>
            <person name="Tsolas J.M."/>
            <person name="Valente V.L."/>
            <person name="Venter E."/>
            <person name="Venter J.C."/>
            <person name="Vicario S."/>
            <person name="Vieira F.G."/>
            <person name="Vilella A.J."/>
            <person name="Villasante A."/>
            <person name="Walenz B."/>
            <person name="Wang J."/>
            <person name="Wasserman M."/>
            <person name="Watts T."/>
            <person name="Wilson D."/>
            <person name="Wilson R.K."/>
            <person name="Wing R.A."/>
            <person name="Wolfner M.F."/>
            <person name="Wong A."/>
            <person name="Wong G.K."/>
            <person name="Wu C.I."/>
            <person name="Wu G."/>
            <person name="Yamamoto D."/>
            <person name="Yang H.P."/>
            <person name="Yang S.P."/>
            <person name="Yorke J.A."/>
            <person name="Yoshida K."/>
            <person name="Zdobnov E."/>
            <person name="Zhang P."/>
            <person name="Zhang Y."/>
            <person name="Zimin A.V."/>
            <person name="Baldwin J."/>
            <person name="Abdouelleil A."/>
            <person name="Abdulkadir J."/>
            <person name="Abebe A."/>
            <person name="Abera B."/>
            <person name="Abreu J."/>
            <person name="Acer S.C."/>
            <person name="Aftuck L."/>
            <person name="Alexander A."/>
            <person name="An P."/>
            <person name="Anderson E."/>
            <person name="Anderson S."/>
            <person name="Arachi H."/>
            <person name="Azer M."/>
            <person name="Bachantsang P."/>
            <person name="Barry A."/>
            <person name="Bayul T."/>
            <person name="Berlin A."/>
            <person name="Bessette D."/>
            <person name="Bloom T."/>
            <person name="Blye J."/>
            <person name="Boguslavskiy L."/>
            <person name="Bonnet C."/>
            <person name="Boukhgalter B."/>
            <person name="Bourzgui I."/>
            <person name="Brown A."/>
            <person name="Cahill P."/>
            <person name="Channer S."/>
            <person name="Cheshatsang Y."/>
            <person name="Chuda L."/>
            <person name="Citroen M."/>
            <person name="Collymore A."/>
            <person name="Cooke P."/>
            <person name="Costello M."/>
            <person name="D'Aco K."/>
            <person name="Daza R."/>
            <person name="De Haan G."/>
            <person name="DeGray S."/>
            <person name="DeMaso C."/>
            <person name="Dhargay N."/>
            <person name="Dooley K."/>
            <person name="Dooley E."/>
            <person name="Doricent M."/>
            <person name="Dorje P."/>
            <person name="Dorjee K."/>
            <person name="Dupes A."/>
            <person name="Elong R."/>
            <person name="Falk J."/>
            <person name="Farina A."/>
            <person name="Faro S."/>
            <person name="Ferguson D."/>
            <person name="Fisher S."/>
            <person name="Foley C.D."/>
            <person name="Franke A."/>
            <person name="Friedrich D."/>
            <person name="Gadbois L."/>
            <person name="Gearin G."/>
            <person name="Gearin C.R."/>
            <person name="Giannoukos G."/>
            <person name="Goode T."/>
            <person name="Graham J."/>
            <person name="Grandbois E."/>
            <person name="Grewal S."/>
            <person name="Gyaltsen K."/>
            <person name="Hafez N."/>
            <person name="Hagos B."/>
            <person name="Hall J."/>
            <person name="Henson C."/>
            <person name="Hollinger A."/>
            <person name="Honan T."/>
            <person name="Huard M.D."/>
            <person name="Hughes L."/>
            <person name="Hurhula B."/>
            <person name="Husby M.E."/>
            <person name="Kamat A."/>
            <person name="Kanga B."/>
            <person name="Kashin S."/>
            <person name="Khazanovich D."/>
            <person name="Kisner P."/>
            <person name="Lance K."/>
            <person name="Lara M."/>
            <person name="Lee W."/>
            <person name="Lennon N."/>
            <person name="Letendre F."/>
            <person name="LeVine R."/>
            <person name="Lipovsky A."/>
            <person name="Liu X."/>
            <person name="Liu J."/>
            <person name="Liu S."/>
            <person name="Lokyitsang T."/>
            <person name="Lokyitsang Y."/>
            <person name="Lubonja R."/>
            <person name="Lui A."/>
            <person name="MacDonald P."/>
            <person name="Magnisalis V."/>
            <person name="Maru K."/>
            <person name="Matthews C."/>
            <person name="McCusker W."/>
            <person name="McDonough S."/>
            <person name="Mehta T."/>
            <person name="Meldrim J."/>
            <person name="Meneus L."/>
            <person name="Mihai O."/>
            <person name="Mihalev A."/>
            <person name="Mihova T."/>
            <person name="Mittelman R."/>
            <person name="Mlenga V."/>
            <person name="Montmayeur A."/>
            <person name="Mulrain L."/>
            <person name="Navidi A."/>
            <person name="Naylor J."/>
            <person name="Negash T."/>
            <person name="Nguyen T."/>
            <person name="Nguyen N."/>
            <person name="Nicol R."/>
            <person name="Norbu C."/>
            <person name="Norbu N."/>
            <person name="Novod N."/>
            <person name="O'Neill B."/>
            <person name="Osman S."/>
            <person name="Markiewicz E."/>
            <person name="Oyono O.L."/>
            <person name="Patti C."/>
            <person name="Phunkhang P."/>
            <person name="Pierre F."/>
            <person name="Priest M."/>
            <person name="Raghuraman S."/>
            <person name="Rege F."/>
            <person name="Reyes R."/>
            <person name="Rise C."/>
            <person name="Rogov P."/>
            <person name="Ross K."/>
            <person name="Ryan E."/>
            <person name="Settipalli S."/>
            <person name="Shea T."/>
            <person name="Sherpa N."/>
            <person name="Shi L."/>
            <person name="Shih D."/>
            <person name="Sparrow T."/>
            <person name="Spaulding J."/>
            <person name="Stalker J."/>
            <person name="Stange-Thomann N."/>
            <person name="Stavropoulos S."/>
            <person name="Stone C."/>
            <person name="Strader C."/>
            <person name="Tesfaye S."/>
            <person name="Thomson T."/>
            <person name="Thoulutsang Y."/>
            <person name="Thoulutsang D."/>
            <person name="Topham K."/>
            <person name="Topping I."/>
            <person name="Tsamla T."/>
            <person name="Vassiliev H."/>
            <person name="Vo A."/>
            <person name="Wangchuk T."/>
            <person name="Wangdi T."/>
            <person name="Weiand M."/>
            <person name="Wilkinson J."/>
            <person name="Wilson A."/>
            <person name="Yadav S."/>
            <person name="Young G."/>
            <person name="Yu Q."/>
            <person name="Zembek L."/>
            <person name="Zhong D."/>
            <person name="Zimmer A."/>
            <person name="Zwirko Z."/>
            <person name="Jaffe D.B."/>
            <person name="Alvarez P."/>
            <person name="Brockman W."/>
            <person name="Butler J."/>
            <person name="Chin C."/>
            <person name="Gnerre S."/>
            <person name="Grabherr M."/>
            <person name="Kleber M."/>
            <person name="Mauceli E."/>
            <person name="MacCallum I."/>
        </authorList>
    </citation>
    <scope>NUCLEOTIDE SEQUENCE [LARGE SCALE GENOMIC DNA]</scope>
    <source>
        <strain evidence="3">Tucson 14030-0811.24</strain>
    </source>
</reference>
<evidence type="ECO:0000256" key="1">
    <source>
        <dbReference type="SAM" id="SignalP"/>
    </source>
</evidence>
<accession>A0A0Q9WZ65</accession>